<accession>A0A0R2JDZ1</accession>
<dbReference type="SUPFAM" id="SSF55347">
    <property type="entry name" value="Glyceraldehyde-3-phosphate dehydrogenase-like, C-terminal domain"/>
    <property type="match status" value="1"/>
</dbReference>
<dbReference type="InterPro" id="IPR000683">
    <property type="entry name" value="Gfo/Idh/MocA-like_OxRdtase_N"/>
</dbReference>
<dbReference type="GO" id="GO:0000166">
    <property type="term" value="F:nucleotide binding"/>
    <property type="evidence" value="ECO:0007669"/>
    <property type="project" value="InterPro"/>
</dbReference>
<proteinExistence type="predicted"/>
<gene>
    <name evidence="2" type="ORF">IV73_GL000045</name>
</gene>
<feature type="domain" description="Gfo/Idh/MocA-like oxidoreductase N-terminal" evidence="1">
    <location>
        <begin position="4"/>
        <end position="111"/>
    </location>
</feature>
<dbReference type="PANTHER" id="PTHR43054:SF1">
    <property type="entry name" value="SCYLLO-INOSITOL 2-DEHYDROGENASE (NADP(+)) IOLU"/>
    <property type="match status" value="1"/>
</dbReference>
<dbReference type="PANTHER" id="PTHR43054">
    <property type="match status" value="1"/>
</dbReference>
<dbReference type="SUPFAM" id="SSF51735">
    <property type="entry name" value="NAD(P)-binding Rossmann-fold domains"/>
    <property type="match status" value="1"/>
</dbReference>
<protein>
    <recommendedName>
        <fullName evidence="1">Gfo/Idh/MocA-like oxidoreductase N-terminal domain-containing protein</fullName>
    </recommendedName>
</protein>
<dbReference type="InterPro" id="IPR036291">
    <property type="entry name" value="NAD(P)-bd_dom_sf"/>
</dbReference>
<dbReference type="Pfam" id="PF01408">
    <property type="entry name" value="GFO_IDH_MocA"/>
    <property type="match status" value="1"/>
</dbReference>
<reference evidence="2 3" key="1">
    <citation type="journal article" date="2015" name="Genome Announc.">
        <title>Expanding the biotechnology potential of lactobacilli through comparative genomics of 213 strains and associated genera.</title>
        <authorList>
            <person name="Sun Z."/>
            <person name="Harris H.M."/>
            <person name="McCann A."/>
            <person name="Guo C."/>
            <person name="Argimon S."/>
            <person name="Zhang W."/>
            <person name="Yang X."/>
            <person name="Jeffery I.B."/>
            <person name="Cooney J.C."/>
            <person name="Kagawa T.F."/>
            <person name="Liu W."/>
            <person name="Song Y."/>
            <person name="Salvetti E."/>
            <person name="Wrobel A."/>
            <person name="Rasinkangas P."/>
            <person name="Parkhill J."/>
            <person name="Rea M.C."/>
            <person name="O'Sullivan O."/>
            <person name="Ritari J."/>
            <person name="Douillard F.P."/>
            <person name="Paul Ross R."/>
            <person name="Yang R."/>
            <person name="Briner A.E."/>
            <person name="Felis G.E."/>
            <person name="de Vos W.M."/>
            <person name="Barrangou R."/>
            <person name="Klaenhammer T.R."/>
            <person name="Caufield P.W."/>
            <person name="Cui Y."/>
            <person name="Zhang H."/>
            <person name="O'Toole P.W."/>
        </authorList>
    </citation>
    <scope>NUCLEOTIDE SEQUENCE [LARGE SCALE GENOMIC DNA]</scope>
    <source>
        <strain evidence="2 3">DSM 20593</strain>
    </source>
</reference>
<dbReference type="EMBL" id="JQBP01000001">
    <property type="protein sequence ID" value="KRN75561.1"/>
    <property type="molecule type" value="Genomic_DNA"/>
</dbReference>
<organism evidence="2 3">
    <name type="scientific">Weissella kandleri</name>
    <dbReference type="NCBI Taxonomy" id="1616"/>
    <lineage>
        <taxon>Bacteria</taxon>
        <taxon>Bacillati</taxon>
        <taxon>Bacillota</taxon>
        <taxon>Bacilli</taxon>
        <taxon>Lactobacillales</taxon>
        <taxon>Lactobacillaceae</taxon>
        <taxon>Weissella</taxon>
    </lineage>
</organism>
<dbReference type="Proteomes" id="UP000051655">
    <property type="component" value="Unassembled WGS sequence"/>
</dbReference>
<evidence type="ECO:0000313" key="3">
    <source>
        <dbReference type="Proteomes" id="UP000051655"/>
    </source>
</evidence>
<dbReference type="RefSeq" id="WP_057753220.1">
    <property type="nucleotide sequence ID" value="NZ_JQBP01000001.1"/>
</dbReference>
<evidence type="ECO:0000313" key="2">
    <source>
        <dbReference type="EMBL" id="KRN75561.1"/>
    </source>
</evidence>
<evidence type="ECO:0000259" key="1">
    <source>
        <dbReference type="Pfam" id="PF01408"/>
    </source>
</evidence>
<dbReference type="Gene3D" id="3.40.50.720">
    <property type="entry name" value="NAD(P)-binding Rossmann-like Domain"/>
    <property type="match status" value="1"/>
</dbReference>
<keyword evidence="3" id="KW-1185">Reference proteome</keyword>
<dbReference type="PATRIC" id="fig|1616.3.peg.45"/>
<comment type="caution">
    <text evidence="2">The sequence shown here is derived from an EMBL/GenBank/DDBJ whole genome shotgun (WGS) entry which is preliminary data.</text>
</comment>
<name>A0A0R2JDZ1_9LACO</name>
<dbReference type="Gene3D" id="3.30.360.10">
    <property type="entry name" value="Dihydrodipicolinate Reductase, domain 2"/>
    <property type="match status" value="1"/>
</dbReference>
<dbReference type="OrthoDB" id="9815825at2"/>
<dbReference type="AlphaFoldDB" id="A0A0R2JDZ1"/>
<dbReference type="STRING" id="1616.IV73_GL000045"/>
<sequence length="334" mass="37255">MTLKLGTIGTNWITKMFVEAAQMTQEYELSAVYSRTVEKGQAFADELASSATVFTDLDEFLNSGIQVVYIASPNKLHFKQAQAAIKADVNVIVEKSAFDNPQQYEVIYSLLQMHPSVRLFEGARHLYQPNFMVIEDQIKQMEHISGATLVFEKYSSRFDDYLAGKQPNVLTREFSAGALADLGVYPLYAAIKLFGLPNNQYYFATKLTNGADGRGTAILRYDNFDVTLLFGKGANSYEHSEILGRRDTIVIDNIAELGKVTYLDGQGQERVISTPAPTNPMVQEAQKFADIINHPAESRPEYEAMLLLSQQVNLVLTKLRQSAGITFPSDPHTN</sequence>